<dbReference type="RefSeq" id="WP_344668954.1">
    <property type="nucleotide sequence ID" value="NZ_BAAAQN010000041.1"/>
</dbReference>
<dbReference type="EMBL" id="BAAAQN010000041">
    <property type="protein sequence ID" value="GAA2046760.1"/>
    <property type="molecule type" value="Genomic_DNA"/>
</dbReference>
<evidence type="ECO:0000313" key="3">
    <source>
        <dbReference type="Proteomes" id="UP001500751"/>
    </source>
</evidence>
<evidence type="ECO:0000313" key="2">
    <source>
        <dbReference type="EMBL" id="GAA2046760.1"/>
    </source>
</evidence>
<name>A0ABP5GPN4_9ACTN</name>
<sequence length="66" mass="7207">MNARAGDRLRFRSAVNGRCGAEILMVRGRLRGEPPYLVRFDDGHVALVVPGMDAMVEPVPTGDLEV</sequence>
<evidence type="ECO:0000259" key="1">
    <source>
        <dbReference type="Pfam" id="PF08940"/>
    </source>
</evidence>
<dbReference type="Proteomes" id="UP001500751">
    <property type="component" value="Unassembled WGS sequence"/>
</dbReference>
<comment type="caution">
    <text evidence="2">The sequence shown here is derived from an EMBL/GenBank/DDBJ whole genome shotgun (WGS) entry which is preliminary data.</text>
</comment>
<organism evidence="2 3">
    <name type="scientific">Catenulispora yoronensis</name>
    <dbReference type="NCBI Taxonomy" id="450799"/>
    <lineage>
        <taxon>Bacteria</taxon>
        <taxon>Bacillati</taxon>
        <taxon>Actinomycetota</taxon>
        <taxon>Actinomycetes</taxon>
        <taxon>Catenulisporales</taxon>
        <taxon>Catenulisporaceae</taxon>
        <taxon>Catenulispora</taxon>
    </lineage>
</organism>
<accession>A0ABP5GPN4</accession>
<feature type="domain" description="DUF1918" evidence="1">
    <location>
        <begin position="1"/>
        <end position="56"/>
    </location>
</feature>
<gene>
    <name evidence="2" type="ORF">GCM10009839_59200</name>
</gene>
<protein>
    <recommendedName>
        <fullName evidence="1">DUF1918 domain-containing protein</fullName>
    </recommendedName>
</protein>
<dbReference type="Pfam" id="PF08940">
    <property type="entry name" value="DUF1918"/>
    <property type="match status" value="1"/>
</dbReference>
<dbReference type="SUPFAM" id="SSF50118">
    <property type="entry name" value="Cell growth inhibitor/plasmid maintenance toxic component"/>
    <property type="match status" value="1"/>
</dbReference>
<keyword evidence="3" id="KW-1185">Reference proteome</keyword>
<dbReference type="InterPro" id="IPR015035">
    <property type="entry name" value="DUF1918"/>
</dbReference>
<reference evidence="3" key="1">
    <citation type="journal article" date="2019" name="Int. J. Syst. Evol. Microbiol.">
        <title>The Global Catalogue of Microorganisms (GCM) 10K type strain sequencing project: providing services to taxonomists for standard genome sequencing and annotation.</title>
        <authorList>
            <consortium name="The Broad Institute Genomics Platform"/>
            <consortium name="The Broad Institute Genome Sequencing Center for Infectious Disease"/>
            <person name="Wu L."/>
            <person name="Ma J."/>
        </authorList>
    </citation>
    <scope>NUCLEOTIDE SEQUENCE [LARGE SCALE GENOMIC DNA]</scope>
    <source>
        <strain evidence="3">JCM 16014</strain>
    </source>
</reference>
<dbReference type="Gene3D" id="2.30.30.440">
    <property type="entry name" value="Domain of unknown function DUF1918"/>
    <property type="match status" value="1"/>
</dbReference>
<proteinExistence type="predicted"/>